<evidence type="ECO:0000313" key="6">
    <source>
        <dbReference type="Proteomes" id="UP000238350"/>
    </source>
</evidence>
<dbReference type="InterPro" id="IPR039171">
    <property type="entry name" value="Cwc2/Slt11"/>
</dbReference>
<feature type="domain" description="RRM" evidence="4">
    <location>
        <begin position="32"/>
        <end position="105"/>
    </location>
</feature>
<dbReference type="Gene3D" id="3.30.70.330">
    <property type="match status" value="3"/>
</dbReference>
<dbReference type="InterPro" id="IPR035979">
    <property type="entry name" value="RBD_domain_sf"/>
</dbReference>
<keyword evidence="1 2" id="KW-0694">RNA-binding</keyword>
<dbReference type="GeneID" id="36518073"/>
<feature type="region of interest" description="Disordered" evidence="3">
    <location>
        <begin position="456"/>
        <end position="475"/>
    </location>
</feature>
<dbReference type="RefSeq" id="XP_024666650.1">
    <property type="nucleotide sequence ID" value="XM_024810882.1"/>
</dbReference>
<dbReference type="InterPro" id="IPR000504">
    <property type="entry name" value="RRM_dom"/>
</dbReference>
<evidence type="ECO:0000256" key="2">
    <source>
        <dbReference type="PROSITE-ProRule" id="PRU00176"/>
    </source>
</evidence>
<evidence type="ECO:0000259" key="4">
    <source>
        <dbReference type="PROSITE" id="PS50102"/>
    </source>
</evidence>
<dbReference type="EMBL" id="NDIQ01000022">
    <property type="protein sequence ID" value="PRT56705.1"/>
    <property type="molecule type" value="Genomic_DNA"/>
</dbReference>
<protein>
    <submittedName>
        <fullName evidence="5">RNA-binding protein MRN1</fullName>
    </submittedName>
</protein>
<dbReference type="STRING" id="45607.A0A2T0FNZ8"/>
<gene>
    <name evidence="5" type="ORF">B9G98_04325</name>
</gene>
<feature type="domain" description="RRM" evidence="4">
    <location>
        <begin position="123"/>
        <end position="194"/>
    </location>
</feature>
<keyword evidence="6" id="KW-1185">Reference proteome</keyword>
<dbReference type="PROSITE" id="PS50102">
    <property type="entry name" value="RRM"/>
    <property type="match status" value="3"/>
</dbReference>
<organism evidence="5 6">
    <name type="scientific">Wickerhamiella sorbophila</name>
    <dbReference type="NCBI Taxonomy" id="45607"/>
    <lineage>
        <taxon>Eukaryota</taxon>
        <taxon>Fungi</taxon>
        <taxon>Dikarya</taxon>
        <taxon>Ascomycota</taxon>
        <taxon>Saccharomycotina</taxon>
        <taxon>Dipodascomycetes</taxon>
        <taxon>Dipodascales</taxon>
        <taxon>Trichomonascaceae</taxon>
        <taxon>Wickerhamiella</taxon>
    </lineage>
</organism>
<evidence type="ECO:0000256" key="3">
    <source>
        <dbReference type="SAM" id="MobiDB-lite"/>
    </source>
</evidence>
<sequence length="475" mass="52368">MLVTKQHLAAPLVSSATAPLTNDQDTSLECWRSLYLSNLPSNATATSILNLVTTGLVENMRYIPHKNAAYISFLDHAAASEFFTSLIINGPVLGGNRLFVSWARAPPLSKEVKRAVEEDGACRNVYIGNLPSTVTENDVCKALASCGIIETIKVNYSTRVAFAHFQSISSAIKAVKTLNETPPWNTYKIAYGKDRCLHFSRMQRQAAAIYLGISSKSFSLDSISNEAIARTLAQQSSAAITVATTSGGIVNIGNRCVLLSQLPHDVRLDEICNATRGGVLEKIVYSPTTKVCFVTFIDPIAATQFYALWSLYPLSIRRQSVTVSWGPHPGPLEQSLAEALNHGATRNVYLGNISPELSKSQLLEDFSKFGEIEQINFLPERMCAFVNFTDIRFAMTAVESVPKLSKYRNVRIRFGKDRCGRQPRLLYGGRLTENMPLGWVLFEYLTKSQPFYAHTDGRGPNGPIVPAFSGEHQMK</sequence>
<reference evidence="5 6" key="1">
    <citation type="submission" date="2017-04" db="EMBL/GenBank/DDBJ databases">
        <title>Genome sequencing of [Candida] sorbophila.</title>
        <authorList>
            <person name="Ahn J.O."/>
        </authorList>
    </citation>
    <scope>NUCLEOTIDE SEQUENCE [LARGE SCALE GENOMIC DNA]</scope>
    <source>
        <strain evidence="5 6">DS02</strain>
    </source>
</reference>
<evidence type="ECO:0000256" key="1">
    <source>
        <dbReference type="ARBA" id="ARBA00022884"/>
    </source>
</evidence>
<dbReference type="PANTHER" id="PTHR14089:SF8">
    <property type="entry name" value="RNA-BINDING PROTEIN MRN1"/>
    <property type="match status" value="1"/>
</dbReference>
<dbReference type="OrthoDB" id="6407164at2759"/>
<feature type="domain" description="RRM" evidence="4">
    <location>
        <begin position="346"/>
        <end position="417"/>
    </location>
</feature>
<evidence type="ECO:0000313" key="5">
    <source>
        <dbReference type="EMBL" id="PRT56705.1"/>
    </source>
</evidence>
<comment type="caution">
    <text evidence="5">The sequence shown here is derived from an EMBL/GenBank/DDBJ whole genome shotgun (WGS) entry which is preliminary data.</text>
</comment>
<dbReference type="Pfam" id="PF00076">
    <property type="entry name" value="RRM_1"/>
    <property type="match status" value="2"/>
</dbReference>
<dbReference type="Proteomes" id="UP000238350">
    <property type="component" value="Unassembled WGS sequence"/>
</dbReference>
<proteinExistence type="predicted"/>
<dbReference type="GO" id="GO:0003729">
    <property type="term" value="F:mRNA binding"/>
    <property type="evidence" value="ECO:0007669"/>
    <property type="project" value="TreeGrafter"/>
</dbReference>
<dbReference type="GO" id="GO:0010494">
    <property type="term" value="C:cytoplasmic stress granule"/>
    <property type="evidence" value="ECO:0007669"/>
    <property type="project" value="TreeGrafter"/>
</dbReference>
<dbReference type="PANTHER" id="PTHR14089">
    <property type="entry name" value="PRE-MRNA-SPLICING FACTOR RBM22"/>
    <property type="match status" value="1"/>
</dbReference>
<dbReference type="SMART" id="SM00360">
    <property type="entry name" value="RRM"/>
    <property type="match status" value="3"/>
</dbReference>
<dbReference type="AlphaFoldDB" id="A0A2T0FNZ8"/>
<dbReference type="GO" id="GO:0000398">
    <property type="term" value="P:mRNA splicing, via spliceosome"/>
    <property type="evidence" value="ECO:0007669"/>
    <property type="project" value="TreeGrafter"/>
</dbReference>
<name>A0A2T0FNZ8_9ASCO</name>
<accession>A0A2T0FNZ8</accession>
<dbReference type="InterPro" id="IPR012677">
    <property type="entry name" value="Nucleotide-bd_a/b_plait_sf"/>
</dbReference>
<dbReference type="SUPFAM" id="SSF54928">
    <property type="entry name" value="RNA-binding domain, RBD"/>
    <property type="match status" value="4"/>
</dbReference>